<dbReference type="RefSeq" id="WP_205468066.1">
    <property type="nucleotide sequence ID" value="NZ_CP021330.1"/>
</dbReference>
<reference evidence="1 2" key="1">
    <citation type="submission" date="2017-05" db="EMBL/GenBank/DDBJ databases">
        <title>Genome Analysis of Maritalea myrionectae HL2708#5.</title>
        <authorList>
            <consortium name="Cotde Inc.-PKNU"/>
            <person name="Jang D."/>
            <person name="Oh H.-M."/>
        </authorList>
    </citation>
    <scope>NUCLEOTIDE SEQUENCE [LARGE SCALE GENOMIC DNA]</scope>
    <source>
        <strain evidence="1 2">HL2708#5</strain>
    </source>
</reference>
<keyword evidence="2" id="KW-1185">Reference proteome</keyword>
<gene>
    <name evidence="1" type="ORF">MXMO3_00627</name>
</gene>
<dbReference type="Gene3D" id="3.30.1460.30">
    <property type="entry name" value="YgaC/TfoX-N like chaperone"/>
    <property type="match status" value="1"/>
</dbReference>
<evidence type="ECO:0008006" key="3">
    <source>
        <dbReference type="Google" id="ProtNLM"/>
    </source>
</evidence>
<sequence>MGKSTRVEIPDQQLAAFDHLVERFADIERKGKTSPYTSVNGHMFSLLGKDGVLGIRLSKADQATFRAQYESGDFIQHGAVMRDYVKVPDDLLLDITAMVPWFEKSHQHAQSLKPK</sequence>
<evidence type="ECO:0000313" key="2">
    <source>
        <dbReference type="Proteomes" id="UP000258927"/>
    </source>
</evidence>
<proteinExistence type="predicted"/>
<dbReference type="KEGG" id="mmyr:MXMO3_00627"/>
<organism evidence="1 2">
    <name type="scientific">Maritalea myrionectae</name>
    <dbReference type="NCBI Taxonomy" id="454601"/>
    <lineage>
        <taxon>Bacteria</taxon>
        <taxon>Pseudomonadati</taxon>
        <taxon>Pseudomonadota</taxon>
        <taxon>Alphaproteobacteria</taxon>
        <taxon>Hyphomicrobiales</taxon>
        <taxon>Devosiaceae</taxon>
        <taxon>Maritalea</taxon>
    </lineage>
</organism>
<protein>
    <recommendedName>
        <fullName evidence="3">TfoX N-terminal domain-containing protein</fullName>
    </recommendedName>
</protein>
<evidence type="ECO:0000313" key="1">
    <source>
        <dbReference type="EMBL" id="AVX03171.1"/>
    </source>
</evidence>
<dbReference type="AlphaFoldDB" id="A0A2R4MAW2"/>
<dbReference type="STRING" id="1122213.GCA_000423365_03342"/>
<name>A0A2R4MAW2_9HYPH</name>
<accession>A0A2R4MAW2</accession>
<dbReference type="EMBL" id="CP021330">
    <property type="protein sequence ID" value="AVX03171.1"/>
    <property type="molecule type" value="Genomic_DNA"/>
</dbReference>
<dbReference type="Proteomes" id="UP000258927">
    <property type="component" value="Chromosome"/>
</dbReference>